<dbReference type="Gene3D" id="3.30.420.10">
    <property type="entry name" value="Ribonuclease H-like superfamily/Ribonuclease H"/>
    <property type="match status" value="1"/>
</dbReference>
<feature type="region of interest" description="Disordered" evidence="8">
    <location>
        <begin position="196"/>
        <end position="216"/>
    </location>
</feature>
<evidence type="ECO:0000256" key="3">
    <source>
        <dbReference type="ARBA" id="ARBA00022801"/>
    </source>
</evidence>
<accession>A0A6L6Q2N6</accession>
<dbReference type="PANTHER" id="PTHR13620">
    <property type="entry name" value="3-5 EXONUCLEASE"/>
    <property type="match status" value="1"/>
</dbReference>
<keyword evidence="4 10" id="KW-0269">Exonuclease</keyword>
<dbReference type="GO" id="GO:0008408">
    <property type="term" value="F:3'-5' exonuclease activity"/>
    <property type="evidence" value="ECO:0007669"/>
    <property type="project" value="InterPro"/>
</dbReference>
<dbReference type="InterPro" id="IPR012337">
    <property type="entry name" value="RNaseH-like_sf"/>
</dbReference>
<dbReference type="InterPro" id="IPR002562">
    <property type="entry name" value="3'-5'_exonuclease_dom"/>
</dbReference>
<reference evidence="10 11" key="1">
    <citation type="submission" date="2019-11" db="EMBL/GenBank/DDBJ databases">
        <title>Type strains purchased from KCTC, JCM and DSMZ.</title>
        <authorList>
            <person name="Lu H."/>
        </authorList>
    </citation>
    <scope>NUCLEOTIDE SEQUENCE [LARGE SCALE GENOMIC DNA]</scope>
    <source>
        <strain evidence="10 11">KCTC 42409</strain>
    </source>
</reference>
<evidence type="ECO:0000259" key="9">
    <source>
        <dbReference type="SMART" id="SM00474"/>
    </source>
</evidence>
<dbReference type="InterPro" id="IPR036397">
    <property type="entry name" value="RNaseH_sf"/>
</dbReference>
<keyword evidence="3" id="KW-0378">Hydrolase</keyword>
<dbReference type="SUPFAM" id="SSF53098">
    <property type="entry name" value="Ribonuclease H-like"/>
    <property type="match status" value="1"/>
</dbReference>
<dbReference type="PANTHER" id="PTHR13620:SF109">
    <property type="entry name" value="3'-5' EXONUCLEASE"/>
    <property type="match status" value="1"/>
</dbReference>
<feature type="domain" description="3'-5' exonuclease" evidence="9">
    <location>
        <begin position="20"/>
        <end position="194"/>
    </location>
</feature>
<protein>
    <recommendedName>
        <fullName evidence="6">3'-5' exonuclease</fullName>
    </recommendedName>
    <alternativeName>
        <fullName evidence="7">Werner Syndrome-like exonuclease</fullName>
    </alternativeName>
</protein>
<dbReference type="InterPro" id="IPR051132">
    <property type="entry name" value="3-5_Exonuclease_domain"/>
</dbReference>
<evidence type="ECO:0000256" key="4">
    <source>
        <dbReference type="ARBA" id="ARBA00022839"/>
    </source>
</evidence>
<evidence type="ECO:0000256" key="7">
    <source>
        <dbReference type="ARBA" id="ARBA00042761"/>
    </source>
</evidence>
<dbReference type="OrthoDB" id="9793333at2"/>
<evidence type="ECO:0000256" key="5">
    <source>
        <dbReference type="ARBA" id="ARBA00022842"/>
    </source>
</evidence>
<evidence type="ECO:0000313" key="11">
    <source>
        <dbReference type="Proteomes" id="UP000484015"/>
    </source>
</evidence>
<organism evidence="10 11">
    <name type="scientific">Pseudoduganella ginsengisoli</name>
    <dbReference type="NCBI Taxonomy" id="1462440"/>
    <lineage>
        <taxon>Bacteria</taxon>
        <taxon>Pseudomonadati</taxon>
        <taxon>Pseudomonadota</taxon>
        <taxon>Betaproteobacteria</taxon>
        <taxon>Burkholderiales</taxon>
        <taxon>Oxalobacteraceae</taxon>
        <taxon>Telluria group</taxon>
        <taxon>Pseudoduganella</taxon>
    </lineage>
</organism>
<evidence type="ECO:0000256" key="1">
    <source>
        <dbReference type="ARBA" id="ARBA00022722"/>
    </source>
</evidence>
<evidence type="ECO:0000256" key="8">
    <source>
        <dbReference type="SAM" id="MobiDB-lite"/>
    </source>
</evidence>
<dbReference type="GO" id="GO:0046872">
    <property type="term" value="F:metal ion binding"/>
    <property type="evidence" value="ECO:0007669"/>
    <property type="project" value="UniProtKB-KW"/>
</dbReference>
<proteinExistence type="predicted"/>
<dbReference type="CDD" id="cd06141">
    <property type="entry name" value="WRN_exo"/>
    <property type="match status" value="1"/>
</dbReference>
<dbReference type="SMART" id="SM00474">
    <property type="entry name" value="35EXOc"/>
    <property type="match status" value="1"/>
</dbReference>
<keyword evidence="11" id="KW-1185">Reference proteome</keyword>
<evidence type="ECO:0000256" key="6">
    <source>
        <dbReference type="ARBA" id="ARBA00040531"/>
    </source>
</evidence>
<dbReference type="Pfam" id="PF01612">
    <property type="entry name" value="DNA_pol_A_exo1"/>
    <property type="match status" value="1"/>
</dbReference>
<gene>
    <name evidence="10" type="ORF">GM668_14745</name>
</gene>
<name>A0A6L6Q2N6_9BURK</name>
<sequence length="216" mass="23431">MDTEAGPELPPYIGIALADVLLVRGAAELEQAHTALLSADVIGFDTESKPTFLKGQTSDGPHLVQLSTDAVCYLFQIGTQPSPALPLLKEVLESEQILKVGFGLSDDVRRLRAKLGIEPQRVADLSVALRGGQRNDLGAKSAVARFFGQKLQKSKKISTTNWAAPRLSERQILYAADDAQVALRIYRHWIAAGNALPPQRPVKNKRKPRPPKPAAA</sequence>
<keyword evidence="2" id="KW-0479">Metal-binding</keyword>
<keyword evidence="5" id="KW-0460">Magnesium</keyword>
<comment type="caution">
    <text evidence="10">The sequence shown here is derived from an EMBL/GenBank/DDBJ whole genome shotgun (WGS) entry which is preliminary data.</text>
</comment>
<dbReference type="GO" id="GO:0006139">
    <property type="term" value="P:nucleobase-containing compound metabolic process"/>
    <property type="evidence" value="ECO:0007669"/>
    <property type="project" value="InterPro"/>
</dbReference>
<evidence type="ECO:0000256" key="2">
    <source>
        <dbReference type="ARBA" id="ARBA00022723"/>
    </source>
</evidence>
<dbReference type="Proteomes" id="UP000484015">
    <property type="component" value="Unassembled WGS sequence"/>
</dbReference>
<dbReference type="EMBL" id="WNLA01000009">
    <property type="protein sequence ID" value="MTW03342.1"/>
    <property type="molecule type" value="Genomic_DNA"/>
</dbReference>
<keyword evidence="1" id="KW-0540">Nuclease</keyword>
<evidence type="ECO:0000313" key="10">
    <source>
        <dbReference type="EMBL" id="MTW03342.1"/>
    </source>
</evidence>
<dbReference type="GO" id="GO:0003676">
    <property type="term" value="F:nucleic acid binding"/>
    <property type="evidence" value="ECO:0007669"/>
    <property type="project" value="InterPro"/>
</dbReference>
<dbReference type="AlphaFoldDB" id="A0A6L6Q2N6"/>